<evidence type="ECO:0000259" key="7">
    <source>
        <dbReference type="Pfam" id="PF03772"/>
    </source>
</evidence>
<feature type="transmembrane region" description="Helical" evidence="6">
    <location>
        <begin position="362"/>
        <end position="381"/>
    </location>
</feature>
<dbReference type="PANTHER" id="PTHR30619:SF1">
    <property type="entry name" value="RECOMBINATION PROTEIN 2"/>
    <property type="match status" value="1"/>
</dbReference>
<feature type="transmembrane region" description="Helical" evidence="6">
    <location>
        <begin position="516"/>
        <end position="534"/>
    </location>
</feature>
<feature type="transmembrane region" description="Helical" evidence="6">
    <location>
        <begin position="290"/>
        <end position="307"/>
    </location>
</feature>
<dbReference type="Pfam" id="PF13567">
    <property type="entry name" value="DUF4131"/>
    <property type="match status" value="1"/>
</dbReference>
<gene>
    <name evidence="9" type="ORF">GGR06_000294</name>
</gene>
<keyword evidence="4 6" id="KW-1133">Transmembrane helix</keyword>
<evidence type="ECO:0000259" key="8">
    <source>
        <dbReference type="Pfam" id="PF13567"/>
    </source>
</evidence>
<protein>
    <submittedName>
        <fullName evidence="9">Competence protein ComEC</fullName>
    </submittedName>
</protein>
<feature type="transmembrane region" description="Helical" evidence="6">
    <location>
        <begin position="420"/>
        <end position="444"/>
    </location>
</feature>
<feature type="transmembrane region" description="Helical" evidence="6">
    <location>
        <begin position="453"/>
        <end position="472"/>
    </location>
</feature>
<evidence type="ECO:0000256" key="4">
    <source>
        <dbReference type="ARBA" id="ARBA00022989"/>
    </source>
</evidence>
<evidence type="ECO:0000313" key="9">
    <source>
        <dbReference type="EMBL" id="MBB4042535.1"/>
    </source>
</evidence>
<reference evidence="9" key="1">
    <citation type="submission" date="2020-08" db="EMBL/GenBank/DDBJ databases">
        <title>Genomic Encyclopedia of Type Strains, Phase IV (KMG-IV): sequencing the most valuable type-strain genomes for metagenomic binning, comparative biology and taxonomic classification.</title>
        <authorList>
            <person name="Goeker M."/>
        </authorList>
    </citation>
    <scope>NUCLEOTIDE SEQUENCE [LARGE SCALE GENOMIC DNA]</scope>
    <source>
        <strain evidence="9">DSM 105720</strain>
    </source>
</reference>
<feature type="transmembrane region" description="Helical" evidence="6">
    <location>
        <begin position="390"/>
        <end position="414"/>
    </location>
</feature>
<keyword evidence="10" id="KW-1185">Reference proteome</keyword>
<feature type="domain" description="DUF4131" evidence="8">
    <location>
        <begin position="37"/>
        <end position="192"/>
    </location>
</feature>
<evidence type="ECO:0000313" key="10">
    <source>
        <dbReference type="Proteomes" id="UP000560658"/>
    </source>
</evidence>
<evidence type="ECO:0000256" key="5">
    <source>
        <dbReference type="ARBA" id="ARBA00023136"/>
    </source>
</evidence>
<evidence type="ECO:0000256" key="1">
    <source>
        <dbReference type="ARBA" id="ARBA00004651"/>
    </source>
</evidence>
<dbReference type="InterPro" id="IPR004477">
    <property type="entry name" value="ComEC_N"/>
</dbReference>
<dbReference type="RefSeq" id="WP_044159665.1">
    <property type="nucleotide sequence ID" value="NZ_JACIER010000001.1"/>
</dbReference>
<proteinExistence type="predicted"/>
<dbReference type="Pfam" id="PF03772">
    <property type="entry name" value="Competence"/>
    <property type="match status" value="1"/>
</dbReference>
<dbReference type="NCBIfam" id="TIGR00360">
    <property type="entry name" value="ComEC_N-term"/>
    <property type="match status" value="1"/>
</dbReference>
<dbReference type="PANTHER" id="PTHR30619">
    <property type="entry name" value="DNA INTERNALIZATION/COMPETENCE PROTEIN COMEC/REC2"/>
    <property type="match status" value="1"/>
</dbReference>
<keyword evidence="3 6" id="KW-0812">Transmembrane</keyword>
<feature type="transmembrane region" description="Helical" evidence="6">
    <location>
        <begin position="484"/>
        <end position="504"/>
    </location>
</feature>
<comment type="caution">
    <text evidence="9">The sequence shown here is derived from an EMBL/GenBank/DDBJ whole genome shotgun (WGS) entry which is preliminary data.</text>
</comment>
<evidence type="ECO:0000256" key="3">
    <source>
        <dbReference type="ARBA" id="ARBA00022692"/>
    </source>
</evidence>
<feature type="transmembrane region" description="Helical" evidence="6">
    <location>
        <begin position="337"/>
        <end position="356"/>
    </location>
</feature>
<accession>A0A840D167</accession>
<dbReference type="AlphaFoldDB" id="A0A840D167"/>
<dbReference type="InterPro" id="IPR052159">
    <property type="entry name" value="Competence_DNA_uptake"/>
</dbReference>
<comment type="subcellular location">
    <subcellularLocation>
        <location evidence="1">Cell membrane</location>
        <topology evidence="1">Multi-pass membrane protein</topology>
    </subcellularLocation>
</comment>
<feature type="transmembrane region" description="Helical" evidence="6">
    <location>
        <begin position="260"/>
        <end position="278"/>
    </location>
</feature>
<organism evidence="9 10">
    <name type="scientific">Bacteroides reticulotermitis</name>
    <dbReference type="NCBI Taxonomy" id="1133319"/>
    <lineage>
        <taxon>Bacteria</taxon>
        <taxon>Pseudomonadati</taxon>
        <taxon>Bacteroidota</taxon>
        <taxon>Bacteroidia</taxon>
        <taxon>Bacteroidales</taxon>
        <taxon>Bacteroidaceae</taxon>
        <taxon>Bacteroides</taxon>
    </lineage>
</organism>
<keyword evidence="2" id="KW-1003">Cell membrane</keyword>
<name>A0A840D167_9BACE</name>
<evidence type="ECO:0000256" key="2">
    <source>
        <dbReference type="ARBA" id="ARBA00022475"/>
    </source>
</evidence>
<dbReference type="EMBL" id="JACIER010000001">
    <property type="protein sequence ID" value="MBB4042535.1"/>
    <property type="molecule type" value="Genomic_DNA"/>
</dbReference>
<dbReference type="Proteomes" id="UP000560658">
    <property type="component" value="Unassembled WGS sequence"/>
</dbReference>
<feature type="transmembrane region" description="Helical" evidence="6">
    <location>
        <begin position="12"/>
        <end position="29"/>
    </location>
</feature>
<sequence length="701" mass="79387">MDYYYLHKYPFLRLIIPWIAGVFCGDYFFDAQTEASGYIVLFLFLLLLTFGFYFQQRYSLRWCFGASFLGLCFVGGWIGVTTQLEKTVYQFPKTEDAYRIVLTDNPEAKEKTFLCRATLIERHDSTATVAVARQAILYLAKDSLSARLKSGDELLVAARISPPANQGNFDEFDYARYLLRKGISGTGYIVSGKWELLSSKELTTFRSIADSHREKVLALYRDLGFETDELAVLSALTIGDKAELSDSIVESYSVSGASHILALSGLHIGLLYALLFFVIRFPGRWGKAGLALRSVVILLLLWCFAFFTGFSPSVIRSVSMVTLLAVASVIGRKNLSINTLAATAFLMLLCNPVWLFDVGFQLSFLAVAAILYFQPVIYNLVKVKRRVSKYVWGIMSISIAAQLGTAPLVILYFSRFSTHFLLTNLVVIPLVSLILYTSVAMLLLTPFPFIQSGVAWVVNLFLTVLNSFIRWVEHLPYASMDGIWLHKSEVCLIYLAFILLYISWNNRRKIVYARSLLISLSCLLLLSTVHVWLYSADRPQQSLVFYNVRGCPAVHGIAADGHSWLAYSDNETGQERLHRTASNYWNHHHLYPPTELKGDYKDASFQATNQLFFFGDSRVCMVTDDRWKAQRATSPLRINYLYLCKGCNESLKELTKLFTPTYVLLDTSLSEYRRKSLAAECRQLGLLFISLPEEGSVRFLL</sequence>
<keyword evidence="5 6" id="KW-0472">Membrane</keyword>
<evidence type="ECO:0000256" key="6">
    <source>
        <dbReference type="SAM" id="Phobius"/>
    </source>
</evidence>
<feature type="transmembrane region" description="Helical" evidence="6">
    <location>
        <begin position="61"/>
        <end position="80"/>
    </location>
</feature>
<feature type="transmembrane region" description="Helical" evidence="6">
    <location>
        <begin position="35"/>
        <end position="54"/>
    </location>
</feature>
<dbReference type="GO" id="GO:0005886">
    <property type="term" value="C:plasma membrane"/>
    <property type="evidence" value="ECO:0007669"/>
    <property type="project" value="UniProtKB-SubCell"/>
</dbReference>
<feature type="domain" description="ComEC/Rec2-related protein" evidence="7">
    <location>
        <begin position="236"/>
        <end position="505"/>
    </location>
</feature>
<dbReference type="InterPro" id="IPR025405">
    <property type="entry name" value="DUF4131"/>
</dbReference>